<dbReference type="Gene3D" id="1.25.40.20">
    <property type="entry name" value="Ankyrin repeat-containing domain"/>
    <property type="match status" value="1"/>
</dbReference>
<name>R7YNZ6_CONA1</name>
<evidence type="ECO:0000256" key="2">
    <source>
        <dbReference type="ARBA" id="ARBA00023043"/>
    </source>
</evidence>
<evidence type="ECO:0000313" key="5">
    <source>
        <dbReference type="EMBL" id="EON63597.1"/>
    </source>
</evidence>
<dbReference type="eggNOG" id="ENOG502RV4I">
    <property type="taxonomic scope" value="Eukaryota"/>
</dbReference>
<dbReference type="PROSITE" id="PS50297">
    <property type="entry name" value="ANK_REP_REGION"/>
    <property type="match status" value="1"/>
</dbReference>
<dbReference type="GeneID" id="19900136"/>
<dbReference type="SUPFAM" id="SSF48403">
    <property type="entry name" value="Ankyrin repeat"/>
    <property type="match status" value="1"/>
</dbReference>
<dbReference type="STRING" id="1168221.R7YNZ6"/>
<dbReference type="OrthoDB" id="5337793at2759"/>
<evidence type="ECO:0000313" key="6">
    <source>
        <dbReference type="Proteomes" id="UP000016924"/>
    </source>
</evidence>
<dbReference type="Pfam" id="PF24120">
    <property type="entry name" value="SsdA_C"/>
    <property type="match status" value="1"/>
</dbReference>
<dbReference type="Pfam" id="PF12796">
    <property type="entry name" value="Ank_2"/>
    <property type="match status" value="1"/>
</dbReference>
<dbReference type="RefSeq" id="XP_007778914.1">
    <property type="nucleotide sequence ID" value="XM_007780724.1"/>
</dbReference>
<dbReference type="OMA" id="MANKPIC"/>
<proteinExistence type="predicted"/>
<dbReference type="EMBL" id="JH767564">
    <property type="protein sequence ID" value="EON63597.1"/>
    <property type="molecule type" value="Genomic_DNA"/>
</dbReference>
<evidence type="ECO:0000259" key="4">
    <source>
        <dbReference type="Pfam" id="PF24120"/>
    </source>
</evidence>
<dbReference type="InterPro" id="IPR057517">
    <property type="entry name" value="SsdA-like_C"/>
</dbReference>
<sequence length="329" mass="38081">MIRFLHESGADLNNVNEKAKTPLMEAALWGRLDVVEFLLTNGADPTLEDRKGRKALFYARPSKATTRMREKRGVYIESNEAESNRRIIAIRLQSYEPHTTGRDATNSEETRGGRFILGQNVSQLQITYYEHYTTYNIPDRYKTIAQLDRGKIFPTVSAASGWRTDFTIEDIIDNRRWMSRVRELCRLIDYDLSAHEWDGSEPPRSYLASHAEKKLIAYYIDKHMVLPHKVIKNIESRERGEWTKEHVALQDLAEVQPEYPTVVARIWAREGDIVGNTVPENMAAAEKRLEVLSETTIKDAESWDWGECERGEIQSRHNVETGKFQKCFE</sequence>
<keyword evidence="6" id="KW-1185">Reference proteome</keyword>
<gene>
    <name evidence="5" type="ORF">W97_02825</name>
</gene>
<dbReference type="SMART" id="SM00248">
    <property type="entry name" value="ANK"/>
    <property type="match status" value="1"/>
</dbReference>
<dbReference type="InterPro" id="IPR036770">
    <property type="entry name" value="Ankyrin_rpt-contain_sf"/>
</dbReference>
<feature type="repeat" description="ANK" evidence="3">
    <location>
        <begin position="18"/>
        <end position="50"/>
    </location>
</feature>
<dbReference type="HOGENOM" id="CLU_844714_0_0_1"/>
<organism evidence="5 6">
    <name type="scientific">Coniosporium apollinis (strain CBS 100218)</name>
    <name type="common">Rock-inhabiting black yeast</name>
    <dbReference type="NCBI Taxonomy" id="1168221"/>
    <lineage>
        <taxon>Eukaryota</taxon>
        <taxon>Fungi</taxon>
        <taxon>Dikarya</taxon>
        <taxon>Ascomycota</taxon>
        <taxon>Pezizomycotina</taxon>
        <taxon>Dothideomycetes</taxon>
        <taxon>Dothideomycetes incertae sedis</taxon>
        <taxon>Coniosporium</taxon>
    </lineage>
</organism>
<dbReference type="InterPro" id="IPR002110">
    <property type="entry name" value="Ankyrin_rpt"/>
</dbReference>
<reference evidence="6" key="1">
    <citation type="submission" date="2012-06" db="EMBL/GenBank/DDBJ databases">
        <title>The genome sequence of Coniosporium apollinis CBS 100218.</title>
        <authorList>
            <consortium name="The Broad Institute Genome Sequencing Platform"/>
            <person name="Cuomo C."/>
            <person name="Gorbushina A."/>
            <person name="Noack S."/>
            <person name="Walker B."/>
            <person name="Young S.K."/>
            <person name="Zeng Q."/>
            <person name="Gargeya S."/>
            <person name="Fitzgerald M."/>
            <person name="Haas B."/>
            <person name="Abouelleil A."/>
            <person name="Alvarado L."/>
            <person name="Arachchi H.M."/>
            <person name="Berlin A.M."/>
            <person name="Chapman S.B."/>
            <person name="Goldberg J."/>
            <person name="Griggs A."/>
            <person name="Gujja S."/>
            <person name="Hansen M."/>
            <person name="Howarth C."/>
            <person name="Imamovic A."/>
            <person name="Larimer J."/>
            <person name="McCowan C."/>
            <person name="Montmayeur A."/>
            <person name="Murphy C."/>
            <person name="Neiman D."/>
            <person name="Pearson M."/>
            <person name="Priest M."/>
            <person name="Roberts A."/>
            <person name="Saif S."/>
            <person name="Shea T."/>
            <person name="Sisk P."/>
            <person name="Sykes S."/>
            <person name="Wortman J."/>
            <person name="Nusbaum C."/>
            <person name="Birren B."/>
        </authorList>
    </citation>
    <scope>NUCLEOTIDE SEQUENCE [LARGE SCALE GENOMIC DNA]</scope>
    <source>
        <strain evidence="6">CBS 100218</strain>
    </source>
</reference>
<protein>
    <recommendedName>
        <fullName evidence="4">Single-strand DNA deaminase toxin A-like C-terminal domain-containing protein</fullName>
    </recommendedName>
</protein>
<evidence type="ECO:0000256" key="1">
    <source>
        <dbReference type="ARBA" id="ARBA00022737"/>
    </source>
</evidence>
<dbReference type="PANTHER" id="PTHR24171">
    <property type="entry name" value="ANKYRIN REPEAT DOMAIN-CONTAINING PROTEIN 39-RELATED"/>
    <property type="match status" value="1"/>
</dbReference>
<dbReference type="Proteomes" id="UP000016924">
    <property type="component" value="Unassembled WGS sequence"/>
</dbReference>
<keyword evidence="1" id="KW-0677">Repeat</keyword>
<dbReference type="PROSITE" id="PS50088">
    <property type="entry name" value="ANK_REPEAT"/>
    <property type="match status" value="1"/>
</dbReference>
<accession>R7YNZ6</accession>
<feature type="domain" description="Single-strand DNA deaminase toxin A-like C-terminal" evidence="4">
    <location>
        <begin position="157"/>
        <end position="216"/>
    </location>
</feature>
<evidence type="ECO:0000256" key="3">
    <source>
        <dbReference type="PROSITE-ProRule" id="PRU00023"/>
    </source>
</evidence>
<dbReference type="AlphaFoldDB" id="R7YNZ6"/>
<keyword evidence="2 3" id="KW-0040">ANK repeat</keyword>